<dbReference type="SMART" id="SM00409">
    <property type="entry name" value="IG"/>
    <property type="match status" value="1"/>
</dbReference>
<dbReference type="FunFam" id="2.60.40.10:FF:000437">
    <property type="entry name" value="Beat-IIIc, isoform A"/>
    <property type="match status" value="1"/>
</dbReference>
<dbReference type="AlphaFoldDB" id="A0A8S4ECF5"/>
<dbReference type="InterPro" id="IPR036179">
    <property type="entry name" value="Ig-like_dom_sf"/>
</dbReference>
<dbReference type="Gene3D" id="2.60.40.10">
    <property type="entry name" value="Immunoglobulins"/>
    <property type="match status" value="1"/>
</dbReference>
<evidence type="ECO:0000259" key="1">
    <source>
        <dbReference type="PROSITE" id="PS50835"/>
    </source>
</evidence>
<dbReference type="PROSITE" id="PS50835">
    <property type="entry name" value="IG_LIKE"/>
    <property type="match status" value="1"/>
</dbReference>
<dbReference type="InterPro" id="IPR003599">
    <property type="entry name" value="Ig_sub"/>
</dbReference>
<evidence type="ECO:0000313" key="2">
    <source>
        <dbReference type="EMBL" id="CAG9113537.1"/>
    </source>
</evidence>
<dbReference type="SUPFAM" id="SSF48726">
    <property type="entry name" value="Immunoglobulin"/>
    <property type="match status" value="1"/>
</dbReference>
<dbReference type="PANTHER" id="PTHR21261:SF15">
    <property type="entry name" value="BEATEN PATH IIIA, ISOFORM D-RELATED"/>
    <property type="match status" value="1"/>
</dbReference>
<proteinExistence type="predicted"/>
<keyword evidence="3" id="KW-1185">Reference proteome</keyword>
<dbReference type="InterPro" id="IPR013783">
    <property type="entry name" value="Ig-like_fold"/>
</dbReference>
<dbReference type="InterPro" id="IPR007110">
    <property type="entry name" value="Ig-like_dom"/>
</dbReference>
<organism evidence="2 3">
    <name type="scientific">Plutella xylostella</name>
    <name type="common">Diamondback moth</name>
    <name type="synonym">Plutella maculipennis</name>
    <dbReference type="NCBI Taxonomy" id="51655"/>
    <lineage>
        <taxon>Eukaryota</taxon>
        <taxon>Metazoa</taxon>
        <taxon>Ecdysozoa</taxon>
        <taxon>Arthropoda</taxon>
        <taxon>Hexapoda</taxon>
        <taxon>Insecta</taxon>
        <taxon>Pterygota</taxon>
        <taxon>Neoptera</taxon>
        <taxon>Endopterygota</taxon>
        <taxon>Lepidoptera</taxon>
        <taxon>Glossata</taxon>
        <taxon>Ditrysia</taxon>
        <taxon>Yponomeutoidea</taxon>
        <taxon>Plutellidae</taxon>
        <taxon>Plutella</taxon>
    </lineage>
</organism>
<comment type="caution">
    <text evidence="2">The sequence shown here is derived from an EMBL/GenBank/DDBJ whole genome shotgun (WGS) entry which is preliminary data.</text>
</comment>
<name>A0A8S4ECF5_PLUXY</name>
<sequence length="200" mass="22119">MVQTDARSGLEPPAVVLTPPSLRMPELSSAISITELRAPAQAIEGGEMILGCAYDLEGEALYSVKWYQDNREFYRFVPGNSPPASHFSAPGITVDMQRSSSEVVTLVGLTRRSGGVYRCEVSGETPHFNTVYQETHVQVYLVPKAGPSITGLKQQYRAGDRVLVNCSSPPSRPETRLQWWINRQLAPALYVQVGRGYLNY</sequence>
<feature type="domain" description="Ig-like" evidence="1">
    <location>
        <begin position="25"/>
        <end position="138"/>
    </location>
</feature>
<dbReference type="PANTHER" id="PTHR21261">
    <property type="entry name" value="BEAT PROTEIN"/>
    <property type="match status" value="1"/>
</dbReference>
<accession>A0A8S4ECF5</accession>
<reference evidence="2" key="1">
    <citation type="submission" date="2020-11" db="EMBL/GenBank/DDBJ databases">
        <authorList>
            <person name="Whiteford S."/>
        </authorList>
    </citation>
    <scope>NUCLEOTIDE SEQUENCE</scope>
</reference>
<dbReference type="Proteomes" id="UP000653454">
    <property type="component" value="Unassembled WGS sequence"/>
</dbReference>
<dbReference type="EMBL" id="CAJHNJ030000015">
    <property type="protein sequence ID" value="CAG9113537.1"/>
    <property type="molecule type" value="Genomic_DNA"/>
</dbReference>
<gene>
    <name evidence="2" type="ORF">PLXY2_LOCUS5160</name>
</gene>
<protein>
    <submittedName>
        <fullName evidence="2">(diamondback moth) hypothetical protein</fullName>
    </submittedName>
</protein>
<evidence type="ECO:0000313" key="3">
    <source>
        <dbReference type="Proteomes" id="UP000653454"/>
    </source>
</evidence>